<evidence type="ECO:0000313" key="1">
    <source>
        <dbReference type="EMBL" id="KAK1645400.1"/>
    </source>
</evidence>
<proteinExistence type="predicted"/>
<dbReference type="AlphaFoldDB" id="A0AAD8S586"/>
<dbReference type="Proteomes" id="UP001231189">
    <property type="component" value="Unassembled WGS sequence"/>
</dbReference>
<name>A0AAD8S586_LOLMU</name>
<sequence>MLGLARNDSSQACAQSNALKKIKQSVTQKLPLSAAAPCSVSVFFCLCHGMRPTAHGKRKSRGCVLCGQARGHESSGAHGKRVKPPLLGCSRQVLALIKGVDACQAKKAQAWTSTAGQLLALLLQDE</sequence>
<dbReference type="EMBL" id="JAUUTY010000004">
    <property type="protein sequence ID" value="KAK1645400.1"/>
    <property type="molecule type" value="Genomic_DNA"/>
</dbReference>
<gene>
    <name evidence="1" type="ORF">QYE76_063205</name>
</gene>
<accession>A0AAD8S586</accession>
<comment type="caution">
    <text evidence="1">The sequence shown here is derived from an EMBL/GenBank/DDBJ whole genome shotgun (WGS) entry which is preliminary data.</text>
</comment>
<protein>
    <submittedName>
        <fullName evidence="1">Uncharacterized protein</fullName>
    </submittedName>
</protein>
<keyword evidence="2" id="KW-1185">Reference proteome</keyword>
<reference evidence="1" key="1">
    <citation type="submission" date="2023-07" db="EMBL/GenBank/DDBJ databases">
        <title>A chromosome-level genome assembly of Lolium multiflorum.</title>
        <authorList>
            <person name="Chen Y."/>
            <person name="Copetti D."/>
            <person name="Kolliker R."/>
            <person name="Studer B."/>
        </authorList>
    </citation>
    <scope>NUCLEOTIDE SEQUENCE</scope>
    <source>
        <strain evidence="1">02402/16</strain>
        <tissue evidence="1">Leaf</tissue>
    </source>
</reference>
<evidence type="ECO:0000313" key="2">
    <source>
        <dbReference type="Proteomes" id="UP001231189"/>
    </source>
</evidence>
<organism evidence="1 2">
    <name type="scientific">Lolium multiflorum</name>
    <name type="common">Italian ryegrass</name>
    <name type="synonym">Lolium perenne subsp. multiflorum</name>
    <dbReference type="NCBI Taxonomy" id="4521"/>
    <lineage>
        <taxon>Eukaryota</taxon>
        <taxon>Viridiplantae</taxon>
        <taxon>Streptophyta</taxon>
        <taxon>Embryophyta</taxon>
        <taxon>Tracheophyta</taxon>
        <taxon>Spermatophyta</taxon>
        <taxon>Magnoliopsida</taxon>
        <taxon>Liliopsida</taxon>
        <taxon>Poales</taxon>
        <taxon>Poaceae</taxon>
        <taxon>BOP clade</taxon>
        <taxon>Pooideae</taxon>
        <taxon>Poodae</taxon>
        <taxon>Poeae</taxon>
        <taxon>Poeae Chloroplast Group 2 (Poeae type)</taxon>
        <taxon>Loliodinae</taxon>
        <taxon>Loliinae</taxon>
        <taxon>Lolium</taxon>
    </lineage>
</organism>